<dbReference type="Proteomes" id="UP001295794">
    <property type="component" value="Unassembled WGS sequence"/>
</dbReference>
<comment type="caution">
    <text evidence="1">The sequence shown here is derived from an EMBL/GenBank/DDBJ whole genome shotgun (WGS) entry which is preliminary data.</text>
</comment>
<accession>A0AAD2HGP3</accession>
<dbReference type="AlphaFoldDB" id="A0AAD2HGP3"/>
<organism evidence="1 2">
    <name type="scientific">Mycena citricolor</name>
    <dbReference type="NCBI Taxonomy" id="2018698"/>
    <lineage>
        <taxon>Eukaryota</taxon>
        <taxon>Fungi</taxon>
        <taxon>Dikarya</taxon>
        <taxon>Basidiomycota</taxon>
        <taxon>Agaricomycotina</taxon>
        <taxon>Agaricomycetes</taxon>
        <taxon>Agaricomycetidae</taxon>
        <taxon>Agaricales</taxon>
        <taxon>Marasmiineae</taxon>
        <taxon>Mycenaceae</taxon>
        <taxon>Mycena</taxon>
    </lineage>
</organism>
<keyword evidence="2" id="KW-1185">Reference proteome</keyword>
<sequence length="160" mass="18662">MKMGRQPRLEREGERLDVRHKPRTREMLIERVVADQALAREMQPSLLGRIGEYVSVDRSQEFEEAVACGNVNRRQSESSDRDRTKKLQSVIIIFQSHRRCSDRRMKQAVGELAAEKARVELFREQESINKLGDGWKEKHRAECALPNLNNSADQTRGRRY</sequence>
<reference evidence="1" key="1">
    <citation type="submission" date="2023-11" db="EMBL/GenBank/DDBJ databases">
        <authorList>
            <person name="De Vega J J."/>
            <person name="De Vega J J."/>
        </authorList>
    </citation>
    <scope>NUCLEOTIDE SEQUENCE</scope>
</reference>
<evidence type="ECO:0000313" key="2">
    <source>
        <dbReference type="Proteomes" id="UP001295794"/>
    </source>
</evidence>
<gene>
    <name evidence="1" type="ORF">MYCIT1_LOCUS23587</name>
</gene>
<name>A0AAD2HGP3_9AGAR</name>
<protein>
    <submittedName>
        <fullName evidence="1">Uncharacterized protein</fullName>
    </submittedName>
</protein>
<proteinExistence type="predicted"/>
<evidence type="ECO:0000313" key="1">
    <source>
        <dbReference type="EMBL" id="CAK5275683.1"/>
    </source>
</evidence>
<dbReference type="EMBL" id="CAVNYO010000405">
    <property type="protein sequence ID" value="CAK5275683.1"/>
    <property type="molecule type" value="Genomic_DNA"/>
</dbReference>